<dbReference type="Pfam" id="PF02738">
    <property type="entry name" value="MoCoBD_1"/>
    <property type="match status" value="1"/>
</dbReference>
<feature type="domain" description="Aldehyde oxidase/xanthine dehydrogenase a/b hammerhead" evidence="2">
    <location>
        <begin position="212"/>
        <end position="291"/>
    </location>
</feature>
<dbReference type="InterPro" id="IPR036856">
    <property type="entry name" value="Ald_Oxase/Xan_DH_a/b_sf"/>
</dbReference>
<proteinExistence type="predicted"/>
<dbReference type="Gene3D" id="3.30.365.10">
    <property type="entry name" value="Aldehyde oxidase/xanthine dehydrogenase, molybdopterin binding domain"/>
    <property type="match status" value="3"/>
</dbReference>
<accession>A0A382H3G9</accession>
<name>A0A382H3G9_9ZZZZ</name>
<dbReference type="Pfam" id="PF20256">
    <property type="entry name" value="MoCoBD_2"/>
    <property type="match status" value="1"/>
</dbReference>
<dbReference type="AlphaFoldDB" id="A0A382H3G9"/>
<evidence type="ECO:0000259" key="2">
    <source>
        <dbReference type="SMART" id="SM01008"/>
    </source>
</evidence>
<dbReference type="PANTHER" id="PTHR47495">
    <property type="entry name" value="ALDEHYDE DEHYDROGENASE"/>
    <property type="match status" value="1"/>
</dbReference>
<dbReference type="GO" id="GO:0016491">
    <property type="term" value="F:oxidoreductase activity"/>
    <property type="evidence" value="ECO:0007669"/>
    <property type="project" value="InterPro"/>
</dbReference>
<dbReference type="SUPFAM" id="SSF56003">
    <property type="entry name" value="Molybdenum cofactor-binding domain"/>
    <property type="match status" value="2"/>
</dbReference>
<dbReference type="InterPro" id="IPR000674">
    <property type="entry name" value="Ald_Oxase/Xan_DH_a/b"/>
</dbReference>
<dbReference type="InterPro" id="IPR037165">
    <property type="entry name" value="AldOxase/xan_DH_Mopterin-bd_sf"/>
</dbReference>
<evidence type="ECO:0000313" key="3">
    <source>
        <dbReference type="EMBL" id="SVB81712.1"/>
    </source>
</evidence>
<keyword evidence="1" id="KW-1133">Transmembrane helix</keyword>
<dbReference type="SUPFAM" id="SSF54665">
    <property type="entry name" value="CO dehydrogenase molybdoprotein N-domain-like"/>
    <property type="match status" value="1"/>
</dbReference>
<gene>
    <name evidence="3" type="ORF">METZ01_LOCUS234566</name>
</gene>
<dbReference type="InterPro" id="IPR006311">
    <property type="entry name" value="TAT_signal"/>
</dbReference>
<protein>
    <recommendedName>
        <fullName evidence="2">Aldehyde oxidase/xanthine dehydrogenase a/b hammerhead domain-containing protein</fullName>
    </recommendedName>
</protein>
<dbReference type="InterPro" id="IPR046867">
    <property type="entry name" value="AldOxase/xan_DH_MoCoBD2"/>
</dbReference>
<dbReference type="PANTHER" id="PTHR47495:SF2">
    <property type="entry name" value="ALDEHYDE DEHYDROGENASE"/>
    <property type="match status" value="1"/>
</dbReference>
<feature type="non-terminal residue" evidence="3">
    <location>
        <position position="462"/>
    </location>
</feature>
<sequence length="462" mass="50271">MTKTWRLTRRKFLIRLGTLTGGVAVGLPLGLPYLRRQAFRFLSQGGPPSGNIDGEPQLGFEFTDQNLLNINVTKVEMGQGAHTALGQLAAEELEVPWENVRVFQAGTLLGPIDSFGTGGSSSISGLFTPLRQLAANYRFMLTQAAEEHLNNTVTLNKGVFVDPDGNEITLSAASRLEREWVAPETDAPLKSINDFKLIGKSVPRVDIVSKLTAQPMYSYDMTSANNTTYYGVVARPPVVGAQMQDVDANKAKSLERIISIVLQDNFVGVVAEDRETAIDTIRAININWKLPRLIENTDIDLLLDPDSNNAVELKRVGDSSSALEGSNTISAEYSTPLAATAPLEPQSSLAELGDDGIMYVRTPTQFPNQTTSAVAEAIGFDEDKVDVTPTYLGGGFGRRQRAESAVEAAILAIESGLPVHIGWTRSDEFLFDRFRPPTKHKLRGILNTQGTIEALEHRQSSG</sequence>
<dbReference type="SMART" id="SM01008">
    <property type="entry name" value="Ald_Xan_dh_C"/>
    <property type="match status" value="1"/>
</dbReference>
<dbReference type="EMBL" id="UINC01058910">
    <property type="protein sequence ID" value="SVB81712.1"/>
    <property type="molecule type" value="Genomic_DNA"/>
</dbReference>
<organism evidence="3">
    <name type="scientific">marine metagenome</name>
    <dbReference type="NCBI Taxonomy" id="408172"/>
    <lineage>
        <taxon>unclassified sequences</taxon>
        <taxon>metagenomes</taxon>
        <taxon>ecological metagenomes</taxon>
    </lineage>
</organism>
<reference evidence="3" key="1">
    <citation type="submission" date="2018-05" db="EMBL/GenBank/DDBJ databases">
        <authorList>
            <person name="Lanie J.A."/>
            <person name="Ng W.-L."/>
            <person name="Kazmierczak K.M."/>
            <person name="Andrzejewski T.M."/>
            <person name="Davidsen T.M."/>
            <person name="Wayne K.J."/>
            <person name="Tettelin H."/>
            <person name="Glass J.I."/>
            <person name="Rusch D."/>
            <person name="Podicherti R."/>
            <person name="Tsui H.-C.T."/>
            <person name="Winkler M.E."/>
        </authorList>
    </citation>
    <scope>NUCLEOTIDE SEQUENCE</scope>
</reference>
<keyword evidence="1" id="KW-0812">Transmembrane</keyword>
<dbReference type="PROSITE" id="PS51318">
    <property type="entry name" value="TAT"/>
    <property type="match status" value="1"/>
</dbReference>
<keyword evidence="1" id="KW-0472">Membrane</keyword>
<dbReference type="InterPro" id="IPR008274">
    <property type="entry name" value="AldOxase/xan_DH_MoCoBD1"/>
</dbReference>
<feature type="transmembrane region" description="Helical" evidence="1">
    <location>
        <begin position="12"/>
        <end position="34"/>
    </location>
</feature>
<dbReference type="InterPro" id="IPR052516">
    <property type="entry name" value="N-heterocyclic_Hydroxylase"/>
</dbReference>
<evidence type="ECO:0000256" key="1">
    <source>
        <dbReference type="SAM" id="Phobius"/>
    </source>
</evidence>
<dbReference type="Gene3D" id="3.90.1170.50">
    <property type="entry name" value="Aldehyde oxidase/xanthine dehydrogenase, a/b hammerhead"/>
    <property type="match status" value="1"/>
</dbReference>